<dbReference type="PANTHER" id="PTHR48022:SF5">
    <property type="entry name" value="ALPHA-GLUCOSIDES PERMEASE MPH2-RELATED"/>
    <property type="match status" value="1"/>
</dbReference>
<dbReference type="RefSeq" id="XP_013281319.1">
    <property type="nucleotide sequence ID" value="XM_013425865.1"/>
</dbReference>
<feature type="transmembrane region" description="Helical" evidence="9">
    <location>
        <begin position="373"/>
        <end position="395"/>
    </location>
</feature>
<dbReference type="GO" id="GO:0016020">
    <property type="term" value="C:membrane"/>
    <property type="evidence" value="ECO:0007669"/>
    <property type="project" value="UniProtKB-SubCell"/>
</dbReference>
<evidence type="ECO:0000313" key="12">
    <source>
        <dbReference type="Proteomes" id="UP000053029"/>
    </source>
</evidence>
<dbReference type="InterPro" id="IPR003663">
    <property type="entry name" value="Sugar/inositol_transpt"/>
</dbReference>
<gene>
    <name evidence="11" type="ORF">Z517_09957</name>
</gene>
<feature type="transmembrane region" description="Helical" evidence="9">
    <location>
        <begin position="442"/>
        <end position="465"/>
    </location>
</feature>
<dbReference type="Pfam" id="PF00083">
    <property type="entry name" value="Sugar_tr"/>
    <property type="match status" value="1"/>
</dbReference>
<feature type="transmembrane region" description="Helical" evidence="9">
    <location>
        <begin position="477"/>
        <end position="495"/>
    </location>
</feature>
<reference evidence="11 12" key="1">
    <citation type="submission" date="2015-01" db="EMBL/GenBank/DDBJ databases">
        <title>The Genome Sequence of Fonsecaea pedrosoi CBS 271.37.</title>
        <authorList>
            <consortium name="The Broad Institute Genomics Platform"/>
            <person name="Cuomo C."/>
            <person name="de Hoog S."/>
            <person name="Gorbushina A."/>
            <person name="Stielow B."/>
            <person name="Teixiera M."/>
            <person name="Abouelleil A."/>
            <person name="Chapman S.B."/>
            <person name="Priest M."/>
            <person name="Young S.K."/>
            <person name="Wortman J."/>
            <person name="Nusbaum C."/>
            <person name="Birren B."/>
        </authorList>
    </citation>
    <scope>NUCLEOTIDE SEQUENCE [LARGE SCALE GENOMIC DNA]</scope>
    <source>
        <strain evidence="11 12">CBS 271.37</strain>
    </source>
</reference>
<dbReference type="InterPro" id="IPR020846">
    <property type="entry name" value="MFS_dom"/>
</dbReference>
<evidence type="ECO:0000256" key="1">
    <source>
        <dbReference type="ARBA" id="ARBA00004141"/>
    </source>
</evidence>
<feature type="domain" description="Major facilitator superfamily (MFS) profile" evidence="10">
    <location>
        <begin position="53"/>
        <end position="499"/>
    </location>
</feature>
<dbReference type="InterPro" id="IPR050360">
    <property type="entry name" value="MFS_Sugar_Transporters"/>
</dbReference>
<keyword evidence="3 8" id="KW-0813">Transport</keyword>
<evidence type="ECO:0000256" key="7">
    <source>
        <dbReference type="ARBA" id="ARBA00026248"/>
    </source>
</evidence>
<evidence type="ECO:0000259" key="10">
    <source>
        <dbReference type="PROSITE" id="PS50850"/>
    </source>
</evidence>
<dbReference type="InterPro" id="IPR005829">
    <property type="entry name" value="Sugar_transporter_CS"/>
</dbReference>
<dbReference type="PROSITE" id="PS00217">
    <property type="entry name" value="SUGAR_TRANSPORT_2"/>
    <property type="match status" value="1"/>
</dbReference>
<dbReference type="InterPro" id="IPR005828">
    <property type="entry name" value="MFS_sugar_transport-like"/>
</dbReference>
<feature type="transmembrane region" description="Helical" evidence="9">
    <location>
        <begin position="227"/>
        <end position="248"/>
    </location>
</feature>
<evidence type="ECO:0000256" key="6">
    <source>
        <dbReference type="ARBA" id="ARBA00023136"/>
    </source>
</evidence>
<protein>
    <recommendedName>
        <fullName evidence="10">Major facilitator superfamily (MFS) profile domain-containing protein</fullName>
    </recommendedName>
</protein>
<evidence type="ECO:0000256" key="4">
    <source>
        <dbReference type="ARBA" id="ARBA00022692"/>
    </source>
</evidence>
<feature type="transmembrane region" description="Helical" evidence="9">
    <location>
        <begin position="407"/>
        <end position="430"/>
    </location>
</feature>
<feature type="transmembrane region" description="Helical" evidence="9">
    <location>
        <begin position="154"/>
        <end position="176"/>
    </location>
</feature>
<comment type="similarity">
    <text evidence="2 8">Belongs to the major facilitator superfamily. Sugar transporter (TC 2.A.1.1) family.</text>
</comment>
<dbReference type="GeneID" id="25309447"/>
<accession>A0A0D2DIP5</accession>
<dbReference type="FunFam" id="1.20.1250.20:FF:000149">
    <property type="entry name" value="MFS transporter, SP family, general alpha glucoside:H+ symporter"/>
    <property type="match status" value="1"/>
</dbReference>
<feature type="transmembrane region" description="Helical" evidence="9">
    <location>
        <begin position="50"/>
        <end position="77"/>
    </location>
</feature>
<keyword evidence="5 9" id="KW-1133">Transmembrane helix</keyword>
<dbReference type="SUPFAM" id="SSF103473">
    <property type="entry name" value="MFS general substrate transporter"/>
    <property type="match status" value="1"/>
</dbReference>
<dbReference type="GO" id="GO:0000023">
    <property type="term" value="P:maltose metabolic process"/>
    <property type="evidence" value="ECO:0007669"/>
    <property type="project" value="UniProtKB-KW"/>
</dbReference>
<evidence type="ECO:0000256" key="9">
    <source>
        <dbReference type="SAM" id="Phobius"/>
    </source>
</evidence>
<evidence type="ECO:0000256" key="3">
    <source>
        <dbReference type="ARBA" id="ARBA00022448"/>
    </source>
</evidence>
<dbReference type="EMBL" id="KN846974">
    <property type="protein sequence ID" value="KIW77511.1"/>
    <property type="molecule type" value="Genomic_DNA"/>
</dbReference>
<evidence type="ECO:0000256" key="5">
    <source>
        <dbReference type="ARBA" id="ARBA00022989"/>
    </source>
</evidence>
<dbReference type="Proteomes" id="UP000053029">
    <property type="component" value="Unassembled WGS sequence"/>
</dbReference>
<feature type="transmembrane region" description="Helical" evidence="9">
    <location>
        <begin position="97"/>
        <end position="118"/>
    </location>
</feature>
<dbReference type="HOGENOM" id="CLU_001265_11_5_1"/>
<keyword evidence="4 9" id="KW-0812">Transmembrane</keyword>
<sequence>MAHVEDIKVPVEANAEPLSAQKAIIQEAQAAAEVEQELGLWKSIKLYPKAICWSVLLSTAIIMEGYDLLLMGSFYALPPFQQRYGKQLANGEFQIPAPWQSGLSNGATVGSIFGLMLNGYVSERFGFRKTMLGALALICCLIFIPFFAPSLEVLLVGQILMGIPWGIFQTLPTAYAAEVTPTHLRAYLTTYVNLCWVFGQLLASGVLRALLTRDDQWAYRIPFALQWVWPIPLIVGISMAPESPWWLVRQNRLADAKAALARLTSHNAAGSVDLDKAVTLMVYTTEHEKELGTGTSYLDCFRGVDLRRTIVACGCWLIQTLSGASFRTYSTYFYKQAGLPTDQAFNMSIGQYALGIVGVLMAWFLLPRAGRRTIYLLGLACMMTLLIVIGILGAVSNPPTTGVAWSVGSLLLVYTFFYDVSVGPVCYSLVSEIPSVRLRSKSIVLARASYNCLNIVTGVITPYMLNPGAWNWGAKTGFFYGGTCVLSVLFTYFCIPEPKGRTFAELDILFHKKTPARMFAKTHVSLFETTALDGQAGLEKE</sequence>
<dbReference type="Gene3D" id="1.20.1250.20">
    <property type="entry name" value="MFS general substrate transporter like domains"/>
    <property type="match status" value="1"/>
</dbReference>
<keyword evidence="7" id="KW-0462">Maltose metabolism</keyword>
<dbReference type="AlphaFoldDB" id="A0A0D2DIP5"/>
<dbReference type="NCBIfam" id="TIGR00879">
    <property type="entry name" value="SP"/>
    <property type="match status" value="1"/>
</dbReference>
<evidence type="ECO:0000313" key="11">
    <source>
        <dbReference type="EMBL" id="KIW77511.1"/>
    </source>
</evidence>
<keyword evidence="12" id="KW-1185">Reference proteome</keyword>
<keyword evidence="6 9" id="KW-0472">Membrane</keyword>
<feature type="transmembrane region" description="Helical" evidence="9">
    <location>
        <begin position="130"/>
        <end position="148"/>
    </location>
</feature>
<evidence type="ECO:0000256" key="2">
    <source>
        <dbReference type="ARBA" id="ARBA00010992"/>
    </source>
</evidence>
<dbReference type="PROSITE" id="PS50850">
    <property type="entry name" value="MFS"/>
    <property type="match status" value="1"/>
</dbReference>
<dbReference type="PANTHER" id="PTHR48022">
    <property type="entry name" value="PLASTIDIC GLUCOSE TRANSPORTER 4"/>
    <property type="match status" value="1"/>
</dbReference>
<feature type="transmembrane region" description="Helical" evidence="9">
    <location>
        <begin position="310"/>
        <end position="329"/>
    </location>
</feature>
<name>A0A0D2DIP5_9EURO</name>
<feature type="transmembrane region" description="Helical" evidence="9">
    <location>
        <begin position="349"/>
        <end position="366"/>
    </location>
</feature>
<evidence type="ECO:0000256" key="8">
    <source>
        <dbReference type="RuleBase" id="RU003346"/>
    </source>
</evidence>
<dbReference type="OrthoDB" id="6612291at2759"/>
<comment type="subcellular location">
    <subcellularLocation>
        <location evidence="1">Membrane</location>
        <topology evidence="1">Multi-pass membrane protein</topology>
    </subcellularLocation>
</comment>
<feature type="transmembrane region" description="Helical" evidence="9">
    <location>
        <begin position="188"/>
        <end position="207"/>
    </location>
</feature>
<dbReference type="InterPro" id="IPR036259">
    <property type="entry name" value="MFS_trans_sf"/>
</dbReference>
<organism evidence="11 12">
    <name type="scientific">Fonsecaea pedrosoi CBS 271.37</name>
    <dbReference type="NCBI Taxonomy" id="1442368"/>
    <lineage>
        <taxon>Eukaryota</taxon>
        <taxon>Fungi</taxon>
        <taxon>Dikarya</taxon>
        <taxon>Ascomycota</taxon>
        <taxon>Pezizomycotina</taxon>
        <taxon>Eurotiomycetes</taxon>
        <taxon>Chaetothyriomycetidae</taxon>
        <taxon>Chaetothyriales</taxon>
        <taxon>Herpotrichiellaceae</taxon>
        <taxon>Fonsecaea</taxon>
    </lineage>
</organism>
<dbReference type="VEuPathDB" id="FungiDB:Z517_09957"/>
<dbReference type="GO" id="GO:0005351">
    <property type="term" value="F:carbohydrate:proton symporter activity"/>
    <property type="evidence" value="ECO:0007669"/>
    <property type="project" value="TreeGrafter"/>
</dbReference>
<proteinExistence type="inferred from homology"/>